<dbReference type="KEGG" id="erc:Ecym_1350"/>
<proteinExistence type="predicted"/>
<name>G8JNC0_ERECY</name>
<evidence type="ECO:0000313" key="2">
    <source>
        <dbReference type="EMBL" id="AET37584.1"/>
    </source>
</evidence>
<evidence type="ECO:0000259" key="1">
    <source>
        <dbReference type="SMART" id="SM00651"/>
    </source>
</evidence>
<dbReference type="Proteomes" id="UP000006790">
    <property type="component" value="Chromosome 1"/>
</dbReference>
<dbReference type="AlphaFoldDB" id="G8JNC0"/>
<dbReference type="EMBL" id="CP002497">
    <property type="protein sequence ID" value="AET37584.1"/>
    <property type="molecule type" value="Genomic_DNA"/>
</dbReference>
<dbReference type="FunCoup" id="G8JNC0">
    <property type="interactions" value="363"/>
</dbReference>
<dbReference type="SUPFAM" id="SSF50182">
    <property type="entry name" value="Sm-like ribonucleoproteins"/>
    <property type="match status" value="1"/>
</dbReference>
<evidence type="ECO:0000313" key="3">
    <source>
        <dbReference type="Proteomes" id="UP000006790"/>
    </source>
</evidence>
<dbReference type="Gene3D" id="2.30.30.100">
    <property type="match status" value="1"/>
</dbReference>
<dbReference type="OMA" id="ALDCHAN"/>
<dbReference type="InterPro" id="IPR010920">
    <property type="entry name" value="LSM_dom_sf"/>
</dbReference>
<dbReference type="RefSeq" id="XP_003644401.1">
    <property type="nucleotide sequence ID" value="XM_003644353.1"/>
</dbReference>
<dbReference type="OrthoDB" id="368909at2759"/>
<accession>G8JNC0</accession>
<dbReference type="eggNOG" id="ENOG502SDEV">
    <property type="taxonomic scope" value="Eukaryota"/>
</dbReference>
<gene>
    <name evidence="2" type="ordered locus">Ecym_1350</name>
</gene>
<dbReference type="InParanoid" id="G8JNC0"/>
<keyword evidence="3" id="KW-1185">Reference proteome</keyword>
<dbReference type="SMART" id="SM00651">
    <property type="entry name" value="Sm"/>
    <property type="match status" value="1"/>
</dbReference>
<organism evidence="2 3">
    <name type="scientific">Eremothecium cymbalariae (strain CBS 270.75 / DBVPG 7215 / KCTC 17166 / NRRL Y-17582)</name>
    <name type="common">Yeast</name>
    <dbReference type="NCBI Taxonomy" id="931890"/>
    <lineage>
        <taxon>Eukaryota</taxon>
        <taxon>Fungi</taxon>
        <taxon>Dikarya</taxon>
        <taxon>Ascomycota</taxon>
        <taxon>Saccharomycotina</taxon>
        <taxon>Saccharomycetes</taxon>
        <taxon>Saccharomycetales</taxon>
        <taxon>Saccharomycetaceae</taxon>
        <taxon>Eremothecium</taxon>
    </lineage>
</organism>
<dbReference type="GO" id="GO:0032991">
    <property type="term" value="C:protein-containing complex"/>
    <property type="evidence" value="ECO:0007669"/>
    <property type="project" value="UniProtKB-ARBA"/>
</dbReference>
<reference evidence="3" key="1">
    <citation type="journal article" date="2012" name="G3 (Bethesda)">
        <title>Pichia sorbitophila, an interspecies yeast hybrid reveals early steps of genome resolution following polyploidization.</title>
        <authorList>
            <person name="Leh Louis V."/>
            <person name="Despons L."/>
            <person name="Friedrich A."/>
            <person name="Martin T."/>
            <person name="Durrens P."/>
            <person name="Casaregola S."/>
            <person name="Neuveglise C."/>
            <person name="Fairhead C."/>
            <person name="Marck C."/>
            <person name="Cruz J.A."/>
            <person name="Straub M.L."/>
            <person name="Kugler V."/>
            <person name="Sacerdot C."/>
            <person name="Uzunov Z."/>
            <person name="Thierry A."/>
            <person name="Weiss S."/>
            <person name="Bleykasten C."/>
            <person name="De Montigny J."/>
            <person name="Jacques N."/>
            <person name="Jung P."/>
            <person name="Lemaire M."/>
            <person name="Mallet S."/>
            <person name="Morel G."/>
            <person name="Richard G.F."/>
            <person name="Sarkar A."/>
            <person name="Savel G."/>
            <person name="Schacherer J."/>
            <person name="Seret M.L."/>
            <person name="Talla E."/>
            <person name="Samson G."/>
            <person name="Jubin C."/>
            <person name="Poulain J."/>
            <person name="Vacherie B."/>
            <person name="Barbe V."/>
            <person name="Pelletier E."/>
            <person name="Sherman D.J."/>
            <person name="Westhof E."/>
            <person name="Weissenbach J."/>
            <person name="Baret P.V."/>
            <person name="Wincker P."/>
            <person name="Gaillardin C."/>
            <person name="Dujon B."/>
            <person name="Souciet J.L."/>
        </authorList>
    </citation>
    <scope>NUCLEOTIDE SEQUENCE [LARGE SCALE GENOMIC DNA]</scope>
    <source>
        <strain evidence="3">CBS 270.75 / DBVPG 7215 / KCTC 17166 / NRRL Y-17582</strain>
    </source>
</reference>
<feature type="domain" description="Sm" evidence="1">
    <location>
        <begin position="8"/>
        <end position="72"/>
    </location>
</feature>
<dbReference type="STRING" id="931890.G8JNC0"/>
<sequence>MSEASGGLVLEDFVGATLRICLGPRRVLKGVLVAVDCHANYLLDKVVEHNEEMVRELGLVSVPSKSVVSVKMDSSQFNKIRDERISIKGKMVKDT</sequence>
<dbReference type="Pfam" id="PF01423">
    <property type="entry name" value="LSM"/>
    <property type="match status" value="1"/>
</dbReference>
<dbReference type="GeneID" id="11469697"/>
<dbReference type="HOGENOM" id="CLU_076902_9_0_1"/>
<protein>
    <recommendedName>
        <fullName evidence="1">Sm domain-containing protein</fullName>
    </recommendedName>
</protein>
<dbReference type="InterPro" id="IPR001163">
    <property type="entry name" value="Sm_dom_euk/arc"/>
</dbReference>